<proteinExistence type="predicted"/>
<organism evidence="1 2">
    <name type="scientific">Melastoma candidum</name>
    <dbReference type="NCBI Taxonomy" id="119954"/>
    <lineage>
        <taxon>Eukaryota</taxon>
        <taxon>Viridiplantae</taxon>
        <taxon>Streptophyta</taxon>
        <taxon>Embryophyta</taxon>
        <taxon>Tracheophyta</taxon>
        <taxon>Spermatophyta</taxon>
        <taxon>Magnoliopsida</taxon>
        <taxon>eudicotyledons</taxon>
        <taxon>Gunneridae</taxon>
        <taxon>Pentapetalae</taxon>
        <taxon>rosids</taxon>
        <taxon>malvids</taxon>
        <taxon>Myrtales</taxon>
        <taxon>Melastomataceae</taxon>
        <taxon>Melastomatoideae</taxon>
        <taxon>Melastomateae</taxon>
        <taxon>Melastoma</taxon>
    </lineage>
</organism>
<evidence type="ECO:0000313" key="2">
    <source>
        <dbReference type="Proteomes" id="UP001057402"/>
    </source>
</evidence>
<name>A0ACB9RFT5_9MYRT</name>
<comment type="caution">
    <text evidence="1">The sequence shown here is derived from an EMBL/GenBank/DDBJ whole genome shotgun (WGS) entry which is preliminary data.</text>
</comment>
<accession>A0ACB9RFT5</accession>
<sequence length="227" mass="24922">MPSKTPTTAAATYETPLIARPITAAVILVPVPLRRLRRSDLLLKIPLLLLVLFLLSLSIFLLYPSSPTLTLTRLRLNHISVLTSPSLSLSLSFSLTLRVLNPDFFSLWMSSLHVSISYRGNDLGFLDSQSHSAVRPRGVSYVNATLDLDGAKVVGDVIYLIEDVAKGVIPFDTTTDINGKLGVLFFKVPIKGKVSCNVLVNLKNQVITDQNCYPQGLFEESKAVDVR</sequence>
<dbReference type="EMBL" id="CM042883">
    <property type="protein sequence ID" value="KAI4377111.1"/>
    <property type="molecule type" value="Genomic_DNA"/>
</dbReference>
<keyword evidence="2" id="KW-1185">Reference proteome</keyword>
<protein>
    <submittedName>
        <fullName evidence="1">Uncharacterized protein</fullName>
    </submittedName>
</protein>
<evidence type="ECO:0000313" key="1">
    <source>
        <dbReference type="EMBL" id="KAI4377111.1"/>
    </source>
</evidence>
<reference evidence="2" key="1">
    <citation type="journal article" date="2023" name="Front. Plant Sci.">
        <title>Chromosomal-level genome assembly of Melastoma candidum provides insights into trichome evolution.</title>
        <authorList>
            <person name="Zhong Y."/>
            <person name="Wu W."/>
            <person name="Sun C."/>
            <person name="Zou P."/>
            <person name="Liu Y."/>
            <person name="Dai S."/>
            <person name="Zhou R."/>
        </authorList>
    </citation>
    <scope>NUCLEOTIDE SEQUENCE [LARGE SCALE GENOMIC DNA]</scope>
</reference>
<dbReference type="Proteomes" id="UP001057402">
    <property type="component" value="Chromosome 4"/>
</dbReference>
<gene>
    <name evidence="1" type="ORF">MLD38_014795</name>
</gene>